<dbReference type="PIRSF" id="PIRSF017082">
    <property type="entry name" value="YflP"/>
    <property type="match status" value="1"/>
</dbReference>
<evidence type="ECO:0000313" key="3">
    <source>
        <dbReference type="EMBL" id="MBZ1350175.1"/>
    </source>
</evidence>
<dbReference type="PANTHER" id="PTHR42928:SF5">
    <property type="entry name" value="BLR1237 PROTEIN"/>
    <property type="match status" value="1"/>
</dbReference>
<reference evidence="3" key="1">
    <citation type="submission" date="2021-07" db="EMBL/GenBank/DDBJ databases">
        <title>New genus and species of the family Alcaligenaceae.</title>
        <authorList>
            <person name="Hahn M.W."/>
        </authorList>
    </citation>
    <scope>NUCLEOTIDE SEQUENCE</scope>
    <source>
        <strain evidence="3">LF4-65</strain>
    </source>
</reference>
<accession>A0A953NBD4</accession>
<feature type="chain" id="PRO_5037360416" evidence="2">
    <location>
        <begin position="37"/>
        <end position="333"/>
    </location>
</feature>
<dbReference type="CDD" id="cd13578">
    <property type="entry name" value="PBP2_Bug27"/>
    <property type="match status" value="1"/>
</dbReference>
<dbReference type="SUPFAM" id="SSF53850">
    <property type="entry name" value="Periplasmic binding protein-like II"/>
    <property type="match status" value="1"/>
</dbReference>
<name>A0A953NBD4_9BURK</name>
<proteinExistence type="inferred from homology"/>
<dbReference type="Gene3D" id="3.40.190.150">
    <property type="entry name" value="Bordetella uptake gene, domain 1"/>
    <property type="match status" value="1"/>
</dbReference>
<gene>
    <name evidence="3" type="ORF">KZZ10_05910</name>
</gene>
<organism evidence="3 4">
    <name type="scientific">Zwartia hollandica</name>
    <dbReference type="NCBI Taxonomy" id="324606"/>
    <lineage>
        <taxon>Bacteria</taxon>
        <taxon>Pseudomonadati</taxon>
        <taxon>Pseudomonadota</taxon>
        <taxon>Betaproteobacteria</taxon>
        <taxon>Burkholderiales</taxon>
        <taxon>Alcaligenaceae</taxon>
        <taxon>Zwartia</taxon>
    </lineage>
</organism>
<dbReference type="PANTHER" id="PTHR42928">
    <property type="entry name" value="TRICARBOXYLATE-BINDING PROTEIN"/>
    <property type="match status" value="1"/>
</dbReference>
<comment type="similarity">
    <text evidence="1">Belongs to the UPF0065 (bug) family.</text>
</comment>
<sequence>MQSAHAFKRLVRNLSLTALTTAATLSVTMHSAHAQAAWPNKPIRVVVPFAPGSFTDTAARTVGAELSAQLGQTVIVENKGGAGSTLGTDIVAKAPADGYTFLVTDNSFAVSAALYKKLPYNPKEIIQVSLLADGPAVLVARPTLDTKTLKETIDFARANPGKLNFGSGGQGSSAHLAMEAFLMQNKAQLVHIPFKGIAAAMVDVAAGRVDIAIGSAGSTSAYIKDNRLLGLAVSGDARHPAMPNVPTFAEAGFPGYKMMYWFGMMAPAGTPPAIIERMQKEIAKAVATPKVVSVFTGAGVRPISTTSAVFTKMVQGEVTLWSEVIARANITAE</sequence>
<evidence type="ECO:0000313" key="4">
    <source>
        <dbReference type="Proteomes" id="UP000739565"/>
    </source>
</evidence>
<keyword evidence="2" id="KW-0732">Signal</keyword>
<keyword evidence="4" id="KW-1185">Reference proteome</keyword>
<protein>
    <submittedName>
        <fullName evidence="3">Tripartite tricarboxylate transporter substrate binding protein</fullName>
    </submittedName>
</protein>
<dbReference type="InterPro" id="IPR042100">
    <property type="entry name" value="Bug_dom1"/>
</dbReference>
<evidence type="ECO:0000256" key="2">
    <source>
        <dbReference type="SAM" id="SignalP"/>
    </source>
</evidence>
<dbReference type="Proteomes" id="UP000739565">
    <property type="component" value="Unassembled WGS sequence"/>
</dbReference>
<dbReference type="InterPro" id="IPR005064">
    <property type="entry name" value="BUG"/>
</dbReference>
<comment type="caution">
    <text evidence="3">The sequence shown here is derived from an EMBL/GenBank/DDBJ whole genome shotgun (WGS) entry which is preliminary data.</text>
</comment>
<dbReference type="RefSeq" id="WP_259660567.1">
    <property type="nucleotide sequence ID" value="NZ_JAHXRI010000006.1"/>
</dbReference>
<dbReference type="Gene3D" id="3.40.190.10">
    <property type="entry name" value="Periplasmic binding protein-like II"/>
    <property type="match status" value="1"/>
</dbReference>
<dbReference type="AlphaFoldDB" id="A0A953NBD4"/>
<feature type="signal peptide" evidence="2">
    <location>
        <begin position="1"/>
        <end position="36"/>
    </location>
</feature>
<evidence type="ECO:0000256" key="1">
    <source>
        <dbReference type="ARBA" id="ARBA00006987"/>
    </source>
</evidence>
<dbReference type="EMBL" id="JAHXRI010000006">
    <property type="protein sequence ID" value="MBZ1350175.1"/>
    <property type="molecule type" value="Genomic_DNA"/>
</dbReference>
<dbReference type="Pfam" id="PF03401">
    <property type="entry name" value="TctC"/>
    <property type="match status" value="1"/>
</dbReference>